<accession>A0A8S4RJ59</accession>
<dbReference type="Proteomes" id="UP000838756">
    <property type="component" value="Unassembled WGS sequence"/>
</dbReference>
<proteinExistence type="predicted"/>
<dbReference type="AlphaFoldDB" id="A0A8S4RJ59"/>
<evidence type="ECO:0000256" key="1">
    <source>
        <dbReference type="SAM" id="Phobius"/>
    </source>
</evidence>
<feature type="transmembrane region" description="Helical" evidence="1">
    <location>
        <begin position="52"/>
        <end position="69"/>
    </location>
</feature>
<dbReference type="EMBL" id="CAKXAJ010025259">
    <property type="protein sequence ID" value="CAH2237343.1"/>
    <property type="molecule type" value="Genomic_DNA"/>
</dbReference>
<comment type="caution">
    <text evidence="2">The sequence shown here is derived from an EMBL/GenBank/DDBJ whole genome shotgun (WGS) entry which is preliminary data.</text>
</comment>
<keyword evidence="1" id="KW-0812">Transmembrane</keyword>
<evidence type="ECO:0000313" key="3">
    <source>
        <dbReference type="Proteomes" id="UP000838756"/>
    </source>
</evidence>
<keyword evidence="1" id="KW-1133">Transmembrane helix</keyword>
<reference evidence="2" key="1">
    <citation type="submission" date="2022-03" db="EMBL/GenBank/DDBJ databases">
        <authorList>
            <person name="Lindestad O."/>
        </authorList>
    </citation>
    <scope>NUCLEOTIDE SEQUENCE</scope>
</reference>
<evidence type="ECO:0000313" key="2">
    <source>
        <dbReference type="EMBL" id="CAH2237343.1"/>
    </source>
</evidence>
<keyword evidence="3" id="KW-1185">Reference proteome</keyword>
<gene>
    <name evidence="2" type="primary">jg3552</name>
    <name evidence="2" type="ORF">PAEG_LOCUS14636</name>
</gene>
<protein>
    <submittedName>
        <fullName evidence="2">Jg3552 protein</fullName>
    </submittedName>
</protein>
<keyword evidence="1" id="KW-0472">Membrane</keyword>
<organism evidence="2 3">
    <name type="scientific">Pararge aegeria aegeria</name>
    <dbReference type="NCBI Taxonomy" id="348720"/>
    <lineage>
        <taxon>Eukaryota</taxon>
        <taxon>Metazoa</taxon>
        <taxon>Ecdysozoa</taxon>
        <taxon>Arthropoda</taxon>
        <taxon>Hexapoda</taxon>
        <taxon>Insecta</taxon>
        <taxon>Pterygota</taxon>
        <taxon>Neoptera</taxon>
        <taxon>Endopterygota</taxon>
        <taxon>Lepidoptera</taxon>
        <taxon>Glossata</taxon>
        <taxon>Ditrysia</taxon>
        <taxon>Papilionoidea</taxon>
        <taxon>Nymphalidae</taxon>
        <taxon>Satyrinae</taxon>
        <taxon>Satyrini</taxon>
        <taxon>Parargina</taxon>
        <taxon>Pararge</taxon>
    </lineage>
</organism>
<sequence length="159" mass="17882">MLRVLAPRLKTPIMALSKLRWKHLNMGLFFGSYIGIYRAVICYLCRKHGTDSAVYALPAGCLAGLSFYFKPSLGFAIASLTGAFKLYSTILYEKKILPESIPIPLLLYCFSQGLLFHARFMHPEDCPGYIMKLTNNVTNGLCLAIMHKLERRECPVAKS</sequence>
<dbReference type="OrthoDB" id="291792at2759"/>
<feature type="transmembrane region" description="Helical" evidence="1">
    <location>
        <begin position="26"/>
        <end position="45"/>
    </location>
</feature>
<name>A0A8S4RJ59_9NEOP</name>